<gene>
    <name evidence="1" type="ORF">KO353_03020</name>
</gene>
<accession>A0A975U447</accession>
<proteinExistence type="predicted"/>
<name>A0A975U447_9PROT</name>
<sequence>MQLRLAARSVAGLLRAWDSVAAEVNGAAGTILCGGLFTHATKGGPYPGGLQGGLEFSRRDEEIRLCTTEITVETARIGRMTQLPWAPSAFLVLGGCKIAIASAPGHSPVAQTFALRQGVRTIRQQGVAYFSTRWNDYRRSTPADNEISLWAYARGRNVFPLFASDQRLTGIVFR</sequence>
<dbReference type="AlphaFoldDB" id="A0A975U447"/>
<dbReference type="RefSeq" id="WP_218286290.1">
    <property type="nucleotide sequence ID" value="NZ_CP076448.1"/>
</dbReference>
<reference evidence="1" key="1">
    <citation type="submission" date="2021-06" db="EMBL/GenBank/DDBJ databases">
        <title>Elioraea tepida, sp. nov., a moderately thermophilic aerobic anoxygenic phototrophic bacterium isolated from an alkaline siliceous hot spring mat community in Yellowstone National Park, WY, USA.</title>
        <authorList>
            <person name="Saini M.K."/>
            <person name="Yoshida S."/>
            <person name="Sebastian A."/>
            <person name="Hirose S."/>
            <person name="Hara E."/>
            <person name="Tamaki H."/>
            <person name="Soulier N.T."/>
            <person name="Albert I."/>
            <person name="Hanada S."/>
            <person name="Bryant D.A."/>
            <person name="Tank M."/>
        </authorList>
    </citation>
    <scope>NUCLEOTIDE SEQUENCE</scope>
    <source>
        <strain evidence="1">MS-P2</strain>
    </source>
</reference>
<dbReference type="Proteomes" id="UP000694001">
    <property type="component" value="Chromosome"/>
</dbReference>
<evidence type="ECO:0000313" key="1">
    <source>
        <dbReference type="EMBL" id="QXM25234.1"/>
    </source>
</evidence>
<dbReference type="KEGG" id="elio:KO353_03020"/>
<dbReference type="EMBL" id="CP076448">
    <property type="protein sequence ID" value="QXM25234.1"/>
    <property type="molecule type" value="Genomic_DNA"/>
</dbReference>
<evidence type="ECO:0000313" key="2">
    <source>
        <dbReference type="Proteomes" id="UP000694001"/>
    </source>
</evidence>
<keyword evidence="2" id="KW-1185">Reference proteome</keyword>
<protein>
    <submittedName>
        <fullName evidence="1">Uncharacterized protein</fullName>
    </submittedName>
</protein>
<organism evidence="1 2">
    <name type="scientific">Elioraea tepida</name>
    <dbReference type="NCBI Taxonomy" id="2843330"/>
    <lineage>
        <taxon>Bacteria</taxon>
        <taxon>Pseudomonadati</taxon>
        <taxon>Pseudomonadota</taxon>
        <taxon>Alphaproteobacteria</taxon>
        <taxon>Acetobacterales</taxon>
        <taxon>Elioraeaceae</taxon>
        <taxon>Elioraea</taxon>
    </lineage>
</organism>